<dbReference type="GO" id="GO:0050353">
    <property type="term" value="F:trimethyllysine dioxygenase activity"/>
    <property type="evidence" value="ECO:0007669"/>
    <property type="project" value="UniProtKB-EC"/>
</dbReference>
<comment type="catalytic activity">
    <reaction evidence="13">
        <text>N(6),N(6),N(6)-trimethyl-L-lysine + 2-oxoglutarate + O2 = (3S)-3-hydroxy-N(6),N(6),N(6)-trimethyl-L-lysine + succinate + CO2</text>
        <dbReference type="Rhea" id="RHEA:14181"/>
        <dbReference type="ChEBI" id="CHEBI:15379"/>
        <dbReference type="ChEBI" id="CHEBI:16526"/>
        <dbReference type="ChEBI" id="CHEBI:16810"/>
        <dbReference type="ChEBI" id="CHEBI:30031"/>
        <dbReference type="ChEBI" id="CHEBI:58100"/>
        <dbReference type="ChEBI" id="CHEBI:141499"/>
        <dbReference type="EC" id="1.14.11.8"/>
    </reaction>
</comment>
<evidence type="ECO:0000256" key="13">
    <source>
        <dbReference type="ARBA" id="ARBA00049334"/>
    </source>
</evidence>
<proteinExistence type="inferred from homology"/>
<evidence type="ECO:0000256" key="9">
    <source>
        <dbReference type="ARBA" id="ARBA00030363"/>
    </source>
</evidence>
<evidence type="ECO:0000256" key="10">
    <source>
        <dbReference type="ARBA" id="ARBA00031778"/>
    </source>
</evidence>
<evidence type="ECO:0000256" key="5">
    <source>
        <dbReference type="ARBA" id="ARBA00022723"/>
    </source>
</evidence>
<evidence type="ECO:0000256" key="11">
    <source>
        <dbReference type="ARBA" id="ARBA00032283"/>
    </source>
</evidence>
<comment type="caution">
    <text evidence="16">The sequence shown here is derived from an EMBL/GenBank/DDBJ whole genome shotgun (WGS) entry which is preliminary data.</text>
</comment>
<organism evidence="16 17">
    <name type="scientific">Denitrobaculum tricleocarpae</name>
    <dbReference type="NCBI Taxonomy" id="2591009"/>
    <lineage>
        <taxon>Bacteria</taxon>
        <taxon>Pseudomonadati</taxon>
        <taxon>Pseudomonadota</taxon>
        <taxon>Alphaproteobacteria</taxon>
        <taxon>Rhodospirillales</taxon>
        <taxon>Rhodospirillaceae</taxon>
        <taxon>Denitrobaculum</taxon>
    </lineage>
</organism>
<dbReference type="InterPro" id="IPR050411">
    <property type="entry name" value="AlphaKG_dependent_hydroxylases"/>
</dbReference>
<keyword evidence="8" id="KW-0408">Iron</keyword>
<dbReference type="EC" id="1.14.11.8" evidence="4"/>
<evidence type="ECO:0000313" key="17">
    <source>
        <dbReference type="Proteomes" id="UP000315252"/>
    </source>
</evidence>
<evidence type="ECO:0000256" key="4">
    <source>
        <dbReference type="ARBA" id="ARBA00012267"/>
    </source>
</evidence>
<dbReference type="SUPFAM" id="SSF51197">
    <property type="entry name" value="Clavaminate synthase-like"/>
    <property type="match status" value="1"/>
</dbReference>
<accession>A0A545TYE1</accession>
<gene>
    <name evidence="16" type="ORF">FKG95_08460</name>
</gene>
<name>A0A545TYE1_9PROT</name>
<keyword evidence="7" id="KW-0560">Oxidoreductase</keyword>
<comment type="cofactor">
    <cofactor evidence="2">
        <name>L-ascorbate</name>
        <dbReference type="ChEBI" id="CHEBI:38290"/>
    </cofactor>
</comment>
<dbReference type="PANTHER" id="PTHR10696">
    <property type="entry name" value="GAMMA-BUTYROBETAINE HYDROXYLASE-RELATED"/>
    <property type="match status" value="1"/>
</dbReference>
<evidence type="ECO:0000256" key="2">
    <source>
        <dbReference type="ARBA" id="ARBA00001961"/>
    </source>
</evidence>
<dbReference type="FunFam" id="3.60.130.10:FF:000001">
    <property type="entry name" value="Trimethyllysine dioxygenase, mitochondrial"/>
    <property type="match status" value="1"/>
</dbReference>
<dbReference type="Pfam" id="PF02668">
    <property type="entry name" value="TauD"/>
    <property type="match status" value="1"/>
</dbReference>
<sequence length="413" mass="46547">MKWKARREAFDAGFYLSHRSSWRACLLQHSEPRLAKLEPRDEGLSLQWGDGQETMFPWFWLRDHGQDEASLDPDTLQRRVDTFEISHDIRGLESRLLDEGAALEIAWQSSSTPSRYSADFLAVMAGLVPSGADLAPQVPRRLWSKCDPLEVPSPLAHDDVLDSKTGLQACLERVHALGFAVVEGVPTDDSAIERFLTRIGYVRTTIFGGLWTLSAEVRDHDDTAYSQQYLEPHTDGTYSHDAPGLQSFVCREFDGSGGESILVDGFALAEEMRREAPDHFETLCSVVVPGRYIEPGVHLRAERPAFLTQADGALRQISFNNYDRAPFSLPPDRMTAFYAAYRDFHARIIERANWLTIPLRPGMALVFDNWRLLHGRMGYSGKRVFCGCYHNHEDFESALRTVTAEAENSPGPN</sequence>
<evidence type="ECO:0000256" key="8">
    <source>
        <dbReference type="ARBA" id="ARBA00023004"/>
    </source>
</evidence>
<evidence type="ECO:0000256" key="12">
    <source>
        <dbReference type="ARBA" id="ARBA00046008"/>
    </source>
</evidence>
<comment type="cofactor">
    <cofactor evidence="1">
        <name>Fe(2+)</name>
        <dbReference type="ChEBI" id="CHEBI:29033"/>
    </cofactor>
</comment>
<dbReference type="GO" id="GO:0046872">
    <property type="term" value="F:metal ion binding"/>
    <property type="evidence" value="ECO:0007669"/>
    <property type="project" value="UniProtKB-KW"/>
</dbReference>
<keyword evidence="17" id="KW-1185">Reference proteome</keyword>
<dbReference type="Gene3D" id="3.30.2020.30">
    <property type="match status" value="1"/>
</dbReference>
<dbReference type="InterPro" id="IPR010376">
    <property type="entry name" value="GBBH-like_N"/>
</dbReference>
<protein>
    <recommendedName>
        <fullName evidence="4">trimethyllysine dioxygenase</fullName>
        <ecNumber evidence="4">1.14.11.8</ecNumber>
    </recommendedName>
    <alternativeName>
        <fullName evidence="10">Epsilon-trimethyllysine 2-oxoglutarate dioxygenase</fullName>
    </alternativeName>
    <alternativeName>
        <fullName evidence="9">TML hydroxylase</fullName>
    </alternativeName>
    <alternativeName>
        <fullName evidence="11">TML-alpha-ketoglutarate dioxygenase</fullName>
    </alternativeName>
</protein>
<evidence type="ECO:0000259" key="15">
    <source>
        <dbReference type="Pfam" id="PF06155"/>
    </source>
</evidence>
<dbReference type="CDD" id="cd00250">
    <property type="entry name" value="CAS_like"/>
    <property type="match status" value="1"/>
</dbReference>
<evidence type="ECO:0000313" key="16">
    <source>
        <dbReference type="EMBL" id="TQV82240.1"/>
    </source>
</evidence>
<comment type="similarity">
    <text evidence="3">Belongs to the gamma-BBH/TMLD family.</text>
</comment>
<comment type="function">
    <text evidence="12">Converts trimethyllysine (TML) into hydroxytrimethyllysine (HTML).</text>
</comment>
<dbReference type="InterPro" id="IPR003819">
    <property type="entry name" value="TauD/TfdA-like"/>
</dbReference>
<dbReference type="Gene3D" id="3.60.130.10">
    <property type="entry name" value="Clavaminate synthase-like"/>
    <property type="match status" value="1"/>
</dbReference>
<feature type="domain" description="Gamma-butyrobetaine hydroxylase-like N-terminal" evidence="15">
    <location>
        <begin position="37"/>
        <end position="121"/>
    </location>
</feature>
<dbReference type="Proteomes" id="UP000315252">
    <property type="component" value="Unassembled WGS sequence"/>
</dbReference>
<keyword evidence="5" id="KW-0479">Metal-binding</keyword>
<dbReference type="InterPro" id="IPR042098">
    <property type="entry name" value="TauD-like_sf"/>
</dbReference>
<dbReference type="PANTHER" id="PTHR10696:SF51">
    <property type="entry name" value="TRIMETHYLLYSINE DIOXYGENASE, MITOCHONDRIAL"/>
    <property type="match status" value="1"/>
</dbReference>
<evidence type="ECO:0000256" key="1">
    <source>
        <dbReference type="ARBA" id="ARBA00001954"/>
    </source>
</evidence>
<evidence type="ECO:0000256" key="6">
    <source>
        <dbReference type="ARBA" id="ARBA00022964"/>
    </source>
</evidence>
<reference evidence="16 17" key="1">
    <citation type="submission" date="2019-06" db="EMBL/GenBank/DDBJ databases">
        <title>Whole genome sequence for Rhodospirillaceae sp. R148.</title>
        <authorList>
            <person name="Wang G."/>
        </authorList>
    </citation>
    <scope>NUCLEOTIDE SEQUENCE [LARGE SCALE GENOMIC DNA]</scope>
    <source>
        <strain evidence="16 17">R148</strain>
    </source>
</reference>
<dbReference type="AlphaFoldDB" id="A0A545TYE1"/>
<dbReference type="GO" id="GO:0045329">
    <property type="term" value="P:carnitine biosynthetic process"/>
    <property type="evidence" value="ECO:0007669"/>
    <property type="project" value="TreeGrafter"/>
</dbReference>
<evidence type="ECO:0000256" key="3">
    <source>
        <dbReference type="ARBA" id="ARBA00008654"/>
    </source>
</evidence>
<keyword evidence="6" id="KW-0223">Dioxygenase</keyword>
<dbReference type="EMBL" id="VHSH01000002">
    <property type="protein sequence ID" value="TQV82240.1"/>
    <property type="molecule type" value="Genomic_DNA"/>
</dbReference>
<dbReference type="InterPro" id="IPR038492">
    <property type="entry name" value="GBBH-like_N_sf"/>
</dbReference>
<dbReference type="OrthoDB" id="979809at2"/>
<evidence type="ECO:0000259" key="14">
    <source>
        <dbReference type="Pfam" id="PF02668"/>
    </source>
</evidence>
<dbReference type="Pfam" id="PF06155">
    <property type="entry name" value="GBBH-like_N"/>
    <property type="match status" value="1"/>
</dbReference>
<feature type="domain" description="TauD/TfdA-like" evidence="14">
    <location>
        <begin position="161"/>
        <end position="389"/>
    </location>
</feature>
<evidence type="ECO:0000256" key="7">
    <source>
        <dbReference type="ARBA" id="ARBA00023002"/>
    </source>
</evidence>